<name>A0A8T0QK95_PANVG</name>
<dbReference type="EMBL" id="CM029049">
    <property type="protein sequence ID" value="KAG2574750.1"/>
    <property type="molecule type" value="Genomic_DNA"/>
</dbReference>
<keyword evidence="3" id="KW-1185">Reference proteome</keyword>
<gene>
    <name evidence="2" type="ORF">PVAP13_7KG343070</name>
</gene>
<reference evidence="2" key="1">
    <citation type="submission" date="2020-05" db="EMBL/GenBank/DDBJ databases">
        <title>WGS assembly of Panicum virgatum.</title>
        <authorList>
            <person name="Lovell J.T."/>
            <person name="Jenkins J."/>
            <person name="Shu S."/>
            <person name="Juenger T.E."/>
            <person name="Schmutz J."/>
        </authorList>
    </citation>
    <scope>NUCLEOTIDE SEQUENCE</scope>
    <source>
        <strain evidence="2">AP13</strain>
    </source>
</reference>
<accession>A0A8T0QK95</accession>
<sequence length="363" mass="40086">MSTSIISVPIPRSERFALTRLAQWRLLYVVNHRPRRASESMRAAAKSRVSLRALEPRPACCGVRGGGLASLSLRAEKPPWEWRTGNGRISATGAEAGTATRPNLSARQSARNQKRFDRSIPTRAREDRMNEQLWVDDDKQTYGWQRGYPRRVTSRRSAPRTWKNSPSPSPSPHAGEDSSPSPSPSPSGDLAPDGDPSPKQKEQQAGCPLVVPSPARRLLARTPARRGPRRLLARSTAHRGPRRLLARSPTRRGSRRHPARPLALPSPRIHLPLHATLDPQPRQPRMVELRGGGGPRAVVGRGLRRLALCRACAARTTGFRAEKNGDSLFLLEERGLELSKAAGDCGRRRGQLDARARSLVTFI</sequence>
<feature type="compositionally biased region" description="Low complexity" evidence="1">
    <location>
        <begin position="212"/>
        <end position="222"/>
    </location>
</feature>
<organism evidence="2 3">
    <name type="scientific">Panicum virgatum</name>
    <name type="common">Blackwell switchgrass</name>
    <dbReference type="NCBI Taxonomy" id="38727"/>
    <lineage>
        <taxon>Eukaryota</taxon>
        <taxon>Viridiplantae</taxon>
        <taxon>Streptophyta</taxon>
        <taxon>Embryophyta</taxon>
        <taxon>Tracheophyta</taxon>
        <taxon>Spermatophyta</taxon>
        <taxon>Magnoliopsida</taxon>
        <taxon>Liliopsida</taxon>
        <taxon>Poales</taxon>
        <taxon>Poaceae</taxon>
        <taxon>PACMAD clade</taxon>
        <taxon>Panicoideae</taxon>
        <taxon>Panicodae</taxon>
        <taxon>Paniceae</taxon>
        <taxon>Panicinae</taxon>
        <taxon>Panicum</taxon>
        <taxon>Panicum sect. Hiantes</taxon>
    </lineage>
</organism>
<feature type="compositionally biased region" description="Basic residues" evidence="1">
    <location>
        <begin position="223"/>
        <end position="259"/>
    </location>
</feature>
<feature type="compositionally biased region" description="Polar residues" evidence="1">
    <location>
        <begin position="100"/>
        <end position="111"/>
    </location>
</feature>
<feature type="region of interest" description="Disordered" evidence="1">
    <location>
        <begin position="82"/>
        <end position="124"/>
    </location>
</feature>
<dbReference type="AlphaFoldDB" id="A0A8T0QK95"/>
<feature type="compositionally biased region" description="Basic and acidic residues" evidence="1">
    <location>
        <begin position="114"/>
        <end position="124"/>
    </location>
</feature>
<feature type="compositionally biased region" description="Basic residues" evidence="1">
    <location>
        <begin position="148"/>
        <end position="158"/>
    </location>
</feature>
<comment type="caution">
    <text evidence="2">The sequence shown here is derived from an EMBL/GenBank/DDBJ whole genome shotgun (WGS) entry which is preliminary data.</text>
</comment>
<evidence type="ECO:0000256" key="1">
    <source>
        <dbReference type="SAM" id="MobiDB-lite"/>
    </source>
</evidence>
<dbReference type="Proteomes" id="UP000823388">
    <property type="component" value="Chromosome 7K"/>
</dbReference>
<evidence type="ECO:0000313" key="3">
    <source>
        <dbReference type="Proteomes" id="UP000823388"/>
    </source>
</evidence>
<proteinExistence type="predicted"/>
<feature type="region of interest" description="Disordered" evidence="1">
    <location>
        <begin position="145"/>
        <end position="266"/>
    </location>
</feature>
<protein>
    <submittedName>
        <fullName evidence="2">Uncharacterized protein</fullName>
    </submittedName>
</protein>
<evidence type="ECO:0000313" key="2">
    <source>
        <dbReference type="EMBL" id="KAG2574750.1"/>
    </source>
</evidence>